<dbReference type="Proteomes" id="UP000054823">
    <property type="component" value="Unassembled WGS sequence"/>
</dbReference>
<dbReference type="PRINTS" id="PR00413">
    <property type="entry name" value="HADHALOGNASE"/>
</dbReference>
<dbReference type="InterPro" id="IPR006439">
    <property type="entry name" value="HAD-SF_hydro_IA"/>
</dbReference>
<organism evidence="1 2">
    <name type="scientific">Shimia marina</name>
    <dbReference type="NCBI Taxonomy" id="321267"/>
    <lineage>
        <taxon>Bacteria</taxon>
        <taxon>Pseudomonadati</taxon>
        <taxon>Pseudomonadota</taxon>
        <taxon>Alphaproteobacteria</taxon>
        <taxon>Rhodobacterales</taxon>
        <taxon>Roseobacteraceae</taxon>
    </lineage>
</organism>
<dbReference type="OrthoDB" id="9782449at2"/>
<dbReference type="InterPro" id="IPR036412">
    <property type="entry name" value="HAD-like_sf"/>
</dbReference>
<dbReference type="NCBIfam" id="TIGR01509">
    <property type="entry name" value="HAD-SF-IA-v3"/>
    <property type="match status" value="1"/>
</dbReference>
<evidence type="ECO:0000313" key="2">
    <source>
        <dbReference type="Proteomes" id="UP000054823"/>
    </source>
</evidence>
<dbReference type="GO" id="GO:0050308">
    <property type="term" value="F:sugar-phosphatase activity"/>
    <property type="evidence" value="ECO:0007669"/>
    <property type="project" value="TreeGrafter"/>
</dbReference>
<dbReference type="Gene3D" id="1.10.150.240">
    <property type="entry name" value="Putative phosphatase, domain 2"/>
    <property type="match status" value="1"/>
</dbReference>
<dbReference type="RefSeq" id="WP_058240732.1">
    <property type="nucleotide sequence ID" value="NZ_CYPW01000027.1"/>
</dbReference>
<dbReference type="EC" id="3.1.3.-" evidence="1"/>
<reference evidence="1 2" key="1">
    <citation type="submission" date="2015-09" db="EMBL/GenBank/DDBJ databases">
        <authorList>
            <consortium name="Swine Surveillance"/>
        </authorList>
    </citation>
    <scope>NUCLEOTIDE SEQUENCE [LARGE SCALE GENOMIC DNA]</scope>
    <source>
        <strain evidence="1 2">CECT 7688</strain>
    </source>
</reference>
<dbReference type="SFLD" id="SFLDS00003">
    <property type="entry name" value="Haloacid_Dehalogenase"/>
    <property type="match status" value="1"/>
</dbReference>
<dbReference type="PANTHER" id="PTHR43481:SF4">
    <property type="entry name" value="GLYCEROL-1-PHOSPHATE PHOSPHOHYDROLASE 1-RELATED"/>
    <property type="match status" value="1"/>
</dbReference>
<dbReference type="AlphaFoldDB" id="A0A0P1ESS2"/>
<dbReference type="InterPro" id="IPR041492">
    <property type="entry name" value="HAD_2"/>
</dbReference>
<dbReference type="PANTHER" id="PTHR43481">
    <property type="entry name" value="FRUCTOSE-1-PHOSPHATE PHOSPHATASE"/>
    <property type="match status" value="1"/>
</dbReference>
<name>A0A0P1ESS2_9RHOB</name>
<dbReference type="Gene3D" id="3.40.50.1000">
    <property type="entry name" value="HAD superfamily/HAD-like"/>
    <property type="match status" value="1"/>
</dbReference>
<dbReference type="InterPro" id="IPR023214">
    <property type="entry name" value="HAD_sf"/>
</dbReference>
<keyword evidence="2" id="KW-1185">Reference proteome</keyword>
<dbReference type="EMBL" id="CYPW01000027">
    <property type="protein sequence ID" value="CUH53586.1"/>
    <property type="molecule type" value="Genomic_DNA"/>
</dbReference>
<protein>
    <submittedName>
        <fullName evidence="1">Fructose-1-phosphate phosphatase YqaB</fullName>
        <ecNumber evidence="1">3.1.3.-</ecNumber>
    </submittedName>
</protein>
<gene>
    <name evidence="1" type="primary">yqaB</name>
    <name evidence="1" type="ORF">SHM7688_03040</name>
</gene>
<accession>A0A0P1ESS2</accession>
<dbReference type="SFLD" id="SFLDG01129">
    <property type="entry name" value="C1.5:_HAD__Beta-PGM__Phosphata"/>
    <property type="match status" value="1"/>
</dbReference>
<dbReference type="SUPFAM" id="SSF56784">
    <property type="entry name" value="HAD-like"/>
    <property type="match status" value="1"/>
</dbReference>
<sequence length="230" mass="24625">MRDFPTSPEAFDACLFDMDGLLLDTERMFMRSFVALTSDLDIAPSEAEAFFITLVGTSAAETTRRLGAFLPSGVDIAGFDLVWRENHAANAAQGIALKPYVLEVLSALHVRNIPMAVVTSTAGCFARKHLKHAGLLRFFDAVCAGDEVRANKPHPEPYLTGAALLGVDAARCVAFEDSDLGTRAAIAAGCATFQIPDLRPTEVPVPDIGQKVVTHLGEAARHIGVLEEGF</sequence>
<dbReference type="CDD" id="cd07505">
    <property type="entry name" value="HAD_BPGM-like"/>
    <property type="match status" value="1"/>
</dbReference>
<evidence type="ECO:0000313" key="1">
    <source>
        <dbReference type="EMBL" id="CUH53586.1"/>
    </source>
</evidence>
<dbReference type="InterPro" id="IPR051806">
    <property type="entry name" value="HAD-like_SPP"/>
</dbReference>
<dbReference type="STRING" id="321267.SHM7688_03040"/>
<dbReference type="InterPro" id="IPR023198">
    <property type="entry name" value="PGP-like_dom2"/>
</dbReference>
<dbReference type="Pfam" id="PF13419">
    <property type="entry name" value="HAD_2"/>
    <property type="match status" value="1"/>
</dbReference>
<keyword evidence="1" id="KW-0378">Hydrolase</keyword>
<proteinExistence type="predicted"/>